<sequence>MVTNVLSLPPDVLARICSHLWTHNPYSYRGRGSLSMLARTCSQFHEPAISVLWRSLHNIVPLLHTLPSDLCVTEAINGNEESLEFVASKIWLVMRFVRIPAPGDFHRWYKYATLVRELTHDYSCYEFSKPSVHPEVWEALWQRGPSPLVHQLLTLDSRDFELDRHSLNTISFFSPTLSTVRLHLSYADRDLAYYLNTLAALSPNVQELHLAHEPCSHRGNRYVSVTAHLLKLRLLRELRVTCLYIHPSTLALIGSLPYLQTLEVWLSPNDYPTIAEMPIILEGGAMFAELRELEVWVDEFPQAFSLLDCVSSTRFQSLSIRRSPRLEHYSQAPLVTPSLLGSLFTMVASHPSRETFRRLEVAVDPVQPPCDLSETILPLLTLPALAELEIKGWALIVVDAATLDAMSRAWPHLEQLNLHDPKPVRAFPEQCAMNLYEAEVAATPWETTLADLVPLALRCPLLKSLGLSVNTWPDLEGTFPEVRFEDSSLVRLYVGYDAEPGEGVAEFLSAVFPRLERVRHGDYDEHRGGLVRPRVESSPGWSYVSDVLAALHLVRKQERRWAEQQARAGAAPGWR</sequence>
<organism evidence="1 2">
    <name type="scientific">Polyporus arcularius HHB13444</name>
    <dbReference type="NCBI Taxonomy" id="1314778"/>
    <lineage>
        <taxon>Eukaryota</taxon>
        <taxon>Fungi</taxon>
        <taxon>Dikarya</taxon>
        <taxon>Basidiomycota</taxon>
        <taxon>Agaricomycotina</taxon>
        <taxon>Agaricomycetes</taxon>
        <taxon>Polyporales</taxon>
        <taxon>Polyporaceae</taxon>
        <taxon>Polyporus</taxon>
    </lineage>
</organism>
<dbReference type="STRING" id="1314778.A0A5C3PMT4"/>
<evidence type="ECO:0000313" key="1">
    <source>
        <dbReference type="EMBL" id="TFK87303.1"/>
    </source>
</evidence>
<evidence type="ECO:0008006" key="3">
    <source>
        <dbReference type="Google" id="ProtNLM"/>
    </source>
</evidence>
<proteinExistence type="predicted"/>
<dbReference type="AlphaFoldDB" id="A0A5C3PMT4"/>
<protein>
    <recommendedName>
        <fullName evidence="3">F-box domain-containing protein</fullName>
    </recommendedName>
</protein>
<evidence type="ECO:0000313" key="2">
    <source>
        <dbReference type="Proteomes" id="UP000308197"/>
    </source>
</evidence>
<reference evidence="1 2" key="1">
    <citation type="journal article" date="2019" name="Nat. Ecol. Evol.">
        <title>Megaphylogeny resolves global patterns of mushroom evolution.</title>
        <authorList>
            <person name="Varga T."/>
            <person name="Krizsan K."/>
            <person name="Foldi C."/>
            <person name="Dima B."/>
            <person name="Sanchez-Garcia M."/>
            <person name="Sanchez-Ramirez S."/>
            <person name="Szollosi G.J."/>
            <person name="Szarkandi J.G."/>
            <person name="Papp V."/>
            <person name="Albert L."/>
            <person name="Andreopoulos W."/>
            <person name="Angelini C."/>
            <person name="Antonin V."/>
            <person name="Barry K.W."/>
            <person name="Bougher N.L."/>
            <person name="Buchanan P."/>
            <person name="Buyck B."/>
            <person name="Bense V."/>
            <person name="Catcheside P."/>
            <person name="Chovatia M."/>
            <person name="Cooper J."/>
            <person name="Damon W."/>
            <person name="Desjardin D."/>
            <person name="Finy P."/>
            <person name="Geml J."/>
            <person name="Haridas S."/>
            <person name="Hughes K."/>
            <person name="Justo A."/>
            <person name="Karasinski D."/>
            <person name="Kautmanova I."/>
            <person name="Kiss B."/>
            <person name="Kocsube S."/>
            <person name="Kotiranta H."/>
            <person name="LaButti K.M."/>
            <person name="Lechner B.E."/>
            <person name="Liimatainen K."/>
            <person name="Lipzen A."/>
            <person name="Lukacs Z."/>
            <person name="Mihaltcheva S."/>
            <person name="Morgado L.N."/>
            <person name="Niskanen T."/>
            <person name="Noordeloos M.E."/>
            <person name="Ohm R.A."/>
            <person name="Ortiz-Santana B."/>
            <person name="Ovrebo C."/>
            <person name="Racz N."/>
            <person name="Riley R."/>
            <person name="Savchenko A."/>
            <person name="Shiryaev A."/>
            <person name="Soop K."/>
            <person name="Spirin V."/>
            <person name="Szebenyi C."/>
            <person name="Tomsovsky M."/>
            <person name="Tulloss R.E."/>
            <person name="Uehling J."/>
            <person name="Grigoriev I.V."/>
            <person name="Vagvolgyi C."/>
            <person name="Papp T."/>
            <person name="Martin F.M."/>
            <person name="Miettinen O."/>
            <person name="Hibbett D.S."/>
            <person name="Nagy L.G."/>
        </authorList>
    </citation>
    <scope>NUCLEOTIDE SEQUENCE [LARGE SCALE GENOMIC DNA]</scope>
    <source>
        <strain evidence="1 2">HHB13444</strain>
    </source>
</reference>
<accession>A0A5C3PMT4</accession>
<gene>
    <name evidence="1" type="ORF">K466DRAFT_599586</name>
</gene>
<dbReference type="SUPFAM" id="SSF52047">
    <property type="entry name" value="RNI-like"/>
    <property type="match status" value="1"/>
</dbReference>
<dbReference type="InterPro" id="IPR032675">
    <property type="entry name" value="LRR_dom_sf"/>
</dbReference>
<dbReference type="Proteomes" id="UP000308197">
    <property type="component" value="Unassembled WGS sequence"/>
</dbReference>
<name>A0A5C3PMT4_9APHY</name>
<dbReference type="InParanoid" id="A0A5C3PMT4"/>
<dbReference type="Gene3D" id="3.80.10.10">
    <property type="entry name" value="Ribonuclease Inhibitor"/>
    <property type="match status" value="1"/>
</dbReference>
<keyword evidence="2" id="KW-1185">Reference proteome</keyword>
<dbReference type="EMBL" id="ML211159">
    <property type="protein sequence ID" value="TFK87303.1"/>
    <property type="molecule type" value="Genomic_DNA"/>
</dbReference>